<accession>A0ABU5RB23</accession>
<dbReference type="Gene3D" id="3.40.50.1820">
    <property type="entry name" value="alpha/beta hydrolase"/>
    <property type="match status" value="1"/>
</dbReference>
<dbReference type="PANTHER" id="PTHR10272">
    <property type="entry name" value="PLATELET-ACTIVATING FACTOR ACETYLHYDROLASE"/>
    <property type="match status" value="1"/>
</dbReference>
<reference evidence="5 6" key="1">
    <citation type="submission" date="2023-12" db="EMBL/GenBank/DDBJ databases">
        <title>Amycolatopsis sp. V23-08.</title>
        <authorList>
            <person name="Somphong A."/>
        </authorList>
    </citation>
    <scope>NUCLEOTIDE SEQUENCE [LARGE SCALE GENOMIC DNA]</scope>
    <source>
        <strain evidence="5 6">V23-08</strain>
    </source>
</reference>
<dbReference type="RefSeq" id="WP_323330587.1">
    <property type="nucleotide sequence ID" value="NZ_JAYFSI010000006.1"/>
</dbReference>
<dbReference type="SUPFAM" id="SSF53474">
    <property type="entry name" value="alpha/beta-Hydrolases"/>
    <property type="match status" value="1"/>
</dbReference>
<keyword evidence="2" id="KW-0442">Lipid degradation</keyword>
<keyword evidence="1 5" id="KW-0378">Hydrolase</keyword>
<keyword evidence="4" id="KW-0732">Signal</keyword>
<dbReference type="Proteomes" id="UP001304298">
    <property type="component" value="Unassembled WGS sequence"/>
</dbReference>
<evidence type="ECO:0000313" key="5">
    <source>
        <dbReference type="EMBL" id="MEA5362824.1"/>
    </source>
</evidence>
<feature type="chain" id="PRO_5047298683" evidence="4">
    <location>
        <begin position="23"/>
        <end position="373"/>
    </location>
</feature>
<sequence length="373" mass="39851">MRTLAVATALAVSALTVTPAVADTTPYLPRPTGSHPVGVTSLSLKDTSRPDPWVPSVPYRELMVSVFYPATSAHGPAKPYMTPLESERNLEREGIPGLSLDVLSTVRTNAVVDAPAAGRRHSLPMVVLSPGWTQPRAVLSGLAEDLASHGYVVTVVDHTYENRATTFPDGHVTGCAACEVDDQPGFWEKLAGTRAADTSFVLDELTGPHAKWRGSTLIDPARVGMAGHSAGGANTLQAMLADPRIRAGIDIDGSTHVPLPASGLSRPFLFLGSKDFYTPGTPNPYDDWETDWTHLTGWKRWLMVSGTVHSSFTDLGPLAGQLGVDVGASLGGDRALAVTRAYVRAFFDQHLRCRPQPLLAAPSPAYPEVSFIR</sequence>
<protein>
    <submittedName>
        <fullName evidence="5">Alpha/beta hydrolase</fullName>
    </submittedName>
</protein>
<dbReference type="PANTHER" id="PTHR10272:SF0">
    <property type="entry name" value="PLATELET-ACTIVATING FACTOR ACETYLHYDROLASE"/>
    <property type="match status" value="1"/>
</dbReference>
<dbReference type="Pfam" id="PF03403">
    <property type="entry name" value="PAF-AH_p_II"/>
    <property type="match status" value="2"/>
</dbReference>
<gene>
    <name evidence="5" type="ORF">VA596_25040</name>
</gene>
<name>A0ABU5RB23_9PSEU</name>
<dbReference type="EMBL" id="JAYFSI010000006">
    <property type="protein sequence ID" value="MEA5362824.1"/>
    <property type="molecule type" value="Genomic_DNA"/>
</dbReference>
<evidence type="ECO:0000256" key="4">
    <source>
        <dbReference type="SAM" id="SignalP"/>
    </source>
</evidence>
<keyword evidence="3" id="KW-0443">Lipid metabolism</keyword>
<keyword evidence="6" id="KW-1185">Reference proteome</keyword>
<comment type="caution">
    <text evidence="5">The sequence shown here is derived from an EMBL/GenBank/DDBJ whole genome shotgun (WGS) entry which is preliminary data.</text>
</comment>
<feature type="signal peptide" evidence="4">
    <location>
        <begin position="1"/>
        <end position="22"/>
    </location>
</feature>
<dbReference type="InterPro" id="IPR029058">
    <property type="entry name" value="AB_hydrolase_fold"/>
</dbReference>
<dbReference type="GO" id="GO:0016787">
    <property type="term" value="F:hydrolase activity"/>
    <property type="evidence" value="ECO:0007669"/>
    <property type="project" value="UniProtKB-KW"/>
</dbReference>
<evidence type="ECO:0000256" key="1">
    <source>
        <dbReference type="ARBA" id="ARBA00022801"/>
    </source>
</evidence>
<proteinExistence type="predicted"/>
<evidence type="ECO:0000256" key="2">
    <source>
        <dbReference type="ARBA" id="ARBA00022963"/>
    </source>
</evidence>
<organism evidence="5 6">
    <name type="scientific">Amycolatopsis heterodermiae</name>
    <dbReference type="NCBI Taxonomy" id="3110235"/>
    <lineage>
        <taxon>Bacteria</taxon>
        <taxon>Bacillati</taxon>
        <taxon>Actinomycetota</taxon>
        <taxon>Actinomycetes</taxon>
        <taxon>Pseudonocardiales</taxon>
        <taxon>Pseudonocardiaceae</taxon>
        <taxon>Amycolatopsis</taxon>
    </lineage>
</organism>
<evidence type="ECO:0000256" key="3">
    <source>
        <dbReference type="ARBA" id="ARBA00023098"/>
    </source>
</evidence>
<evidence type="ECO:0000313" key="6">
    <source>
        <dbReference type="Proteomes" id="UP001304298"/>
    </source>
</evidence>